<sequence>MCFFRSKEPKQMQSVAKALYKPSTIPRAPVMEDYNPASNGSKPRLAPPRASTGGNSVSSERTSVAEAEREVQQAELRALVTQRHNNAPDSPFVFPALAPWIEAAEFAAFLQQDALVEAGDELGEHNFEVDMEAGTLTFRSADGRCLECRAHLLCSIAPGPRSILWGWAHPRGDEVAAGLLRVGEQYQIPELMAEELPFPDNFAPTDEDISSLAHQIGAAAVGILQRGPYYSAPNGSSRVLFILDAPLPPLTLATAGIKAPRILASGSIHNVRRAVEGLASMMKWRTSPVEQGRGIELNDGTSTATVMFDELGRWTGFSASLSGQAA</sequence>
<organism evidence="2 3">
    <name type="scientific">Cutaneotrichosporon cavernicola</name>
    <dbReference type="NCBI Taxonomy" id="279322"/>
    <lineage>
        <taxon>Eukaryota</taxon>
        <taxon>Fungi</taxon>
        <taxon>Dikarya</taxon>
        <taxon>Basidiomycota</taxon>
        <taxon>Agaricomycotina</taxon>
        <taxon>Tremellomycetes</taxon>
        <taxon>Trichosporonales</taxon>
        <taxon>Trichosporonaceae</taxon>
        <taxon>Cutaneotrichosporon</taxon>
    </lineage>
</organism>
<dbReference type="Pfam" id="PF21813">
    <property type="entry name" value="DUF6882"/>
    <property type="match status" value="1"/>
</dbReference>
<dbReference type="AlphaFoldDB" id="A0AA48QY38"/>
<evidence type="ECO:0000313" key="3">
    <source>
        <dbReference type="Proteomes" id="UP001233271"/>
    </source>
</evidence>
<keyword evidence="3" id="KW-1185">Reference proteome</keyword>
<evidence type="ECO:0000256" key="1">
    <source>
        <dbReference type="SAM" id="MobiDB-lite"/>
    </source>
</evidence>
<name>A0AA48QY38_9TREE</name>
<dbReference type="EMBL" id="AP028217">
    <property type="protein sequence ID" value="BEI94244.1"/>
    <property type="molecule type" value="Genomic_DNA"/>
</dbReference>
<protein>
    <submittedName>
        <fullName evidence="2">Uncharacterized protein</fullName>
    </submittedName>
</protein>
<gene>
    <name evidence="2" type="ORF">CcaverHIS019_0607030</name>
</gene>
<reference evidence="2" key="1">
    <citation type="journal article" date="2023" name="BMC Genomics">
        <title>Chromosome-level genome assemblies of Cutaneotrichosporon spp. (Trichosporonales, Basidiomycota) reveal imbalanced evolution between nucleotide sequences and chromosome synteny.</title>
        <authorList>
            <person name="Kobayashi Y."/>
            <person name="Kayamori A."/>
            <person name="Aoki K."/>
            <person name="Shiwa Y."/>
            <person name="Matsutani M."/>
            <person name="Fujita N."/>
            <person name="Sugita T."/>
            <person name="Iwasaki W."/>
            <person name="Tanaka N."/>
            <person name="Takashima M."/>
        </authorList>
    </citation>
    <scope>NUCLEOTIDE SEQUENCE</scope>
    <source>
        <strain evidence="2">HIS019</strain>
    </source>
</reference>
<dbReference type="Proteomes" id="UP001233271">
    <property type="component" value="Chromosome 6"/>
</dbReference>
<dbReference type="KEGG" id="ccac:CcaHIS019_0607030"/>
<feature type="compositionally biased region" description="Polar residues" evidence="1">
    <location>
        <begin position="52"/>
        <end position="62"/>
    </location>
</feature>
<dbReference type="InterPro" id="IPR049249">
    <property type="entry name" value="DUF6882"/>
</dbReference>
<evidence type="ECO:0000313" key="2">
    <source>
        <dbReference type="EMBL" id="BEI94244.1"/>
    </source>
</evidence>
<dbReference type="RefSeq" id="XP_060459509.1">
    <property type="nucleotide sequence ID" value="XM_060603190.1"/>
</dbReference>
<proteinExistence type="predicted"/>
<dbReference type="GeneID" id="85498114"/>
<feature type="region of interest" description="Disordered" evidence="1">
    <location>
        <begin position="27"/>
        <end position="68"/>
    </location>
</feature>
<accession>A0AA48QY38</accession>